<dbReference type="CDD" id="cd06588">
    <property type="entry name" value="PhnB_like"/>
    <property type="match status" value="1"/>
</dbReference>
<accession>A0A426UVJ8</accession>
<name>A0A426UVJ8_9ACTN</name>
<reference evidence="2 3" key="1">
    <citation type="submission" date="2018-12" db="EMBL/GenBank/DDBJ databases">
        <title>Glycomyces sp. YIM 121974 draft genome.</title>
        <authorList>
            <person name="Li Q."/>
        </authorList>
    </citation>
    <scope>NUCLEOTIDE SEQUENCE [LARGE SCALE GENOMIC DNA]</scope>
    <source>
        <strain evidence="2 3">YIM 121974</strain>
    </source>
</reference>
<organism evidence="2 3">
    <name type="scientific">Glycomyces terrestris</name>
    <dbReference type="NCBI Taxonomy" id="2493553"/>
    <lineage>
        <taxon>Bacteria</taxon>
        <taxon>Bacillati</taxon>
        <taxon>Actinomycetota</taxon>
        <taxon>Actinomycetes</taxon>
        <taxon>Glycomycetales</taxon>
        <taxon>Glycomycetaceae</taxon>
        <taxon>Glycomyces</taxon>
    </lineage>
</organism>
<sequence length="143" mass="14913">MGSILNPYVSFNGNAREAMEFYQSVLGGELNVMTFGESGVPDAPAEQVMHAQLTSAAGYTVMASDTPPGMPYEPGQNIAISLSGDDGDELRGYFEGLAAGGSVNIPLERQMWGDEFGALVDRFGIGWMVNISSGQSPGASPGA</sequence>
<dbReference type="InterPro" id="IPR004360">
    <property type="entry name" value="Glyas_Fos-R_dOase_dom"/>
</dbReference>
<proteinExistence type="predicted"/>
<dbReference type="PANTHER" id="PTHR33990">
    <property type="entry name" value="PROTEIN YJDN-RELATED"/>
    <property type="match status" value="1"/>
</dbReference>
<keyword evidence="3" id="KW-1185">Reference proteome</keyword>
<dbReference type="AlphaFoldDB" id="A0A426UVJ8"/>
<dbReference type="EMBL" id="RSEB01000004">
    <property type="protein sequence ID" value="RRR98340.1"/>
    <property type="molecule type" value="Genomic_DNA"/>
</dbReference>
<evidence type="ECO:0000259" key="1">
    <source>
        <dbReference type="Pfam" id="PF00903"/>
    </source>
</evidence>
<dbReference type="Proteomes" id="UP000277256">
    <property type="component" value="Unassembled WGS sequence"/>
</dbReference>
<dbReference type="OrthoDB" id="9795306at2"/>
<dbReference type="Gene3D" id="3.10.180.10">
    <property type="entry name" value="2,3-Dihydroxybiphenyl 1,2-Dioxygenase, domain 1"/>
    <property type="match status" value="1"/>
</dbReference>
<feature type="domain" description="Glyoxalase/fosfomycin resistance/dioxygenase" evidence="1">
    <location>
        <begin position="5"/>
        <end position="128"/>
    </location>
</feature>
<dbReference type="Pfam" id="PF00903">
    <property type="entry name" value="Glyoxalase"/>
    <property type="match status" value="1"/>
</dbReference>
<dbReference type="SUPFAM" id="SSF54593">
    <property type="entry name" value="Glyoxalase/Bleomycin resistance protein/Dihydroxybiphenyl dioxygenase"/>
    <property type="match status" value="1"/>
</dbReference>
<dbReference type="InterPro" id="IPR028973">
    <property type="entry name" value="PhnB-like"/>
</dbReference>
<evidence type="ECO:0000313" key="2">
    <source>
        <dbReference type="EMBL" id="RRR98340.1"/>
    </source>
</evidence>
<evidence type="ECO:0000313" key="3">
    <source>
        <dbReference type="Proteomes" id="UP000277256"/>
    </source>
</evidence>
<dbReference type="PANTHER" id="PTHR33990:SF1">
    <property type="entry name" value="PROTEIN YJDN"/>
    <property type="match status" value="1"/>
</dbReference>
<gene>
    <name evidence="2" type="ORF">EIW28_15670</name>
</gene>
<comment type="caution">
    <text evidence="2">The sequence shown here is derived from an EMBL/GenBank/DDBJ whole genome shotgun (WGS) entry which is preliminary data.</text>
</comment>
<dbReference type="RefSeq" id="WP_125248649.1">
    <property type="nucleotide sequence ID" value="NZ_RSEB01000004.1"/>
</dbReference>
<dbReference type="InterPro" id="IPR029068">
    <property type="entry name" value="Glyas_Bleomycin-R_OHBP_Dase"/>
</dbReference>
<protein>
    <submittedName>
        <fullName evidence="2">VOC family protein</fullName>
    </submittedName>
</protein>